<evidence type="ECO:0000313" key="6">
    <source>
        <dbReference type="Proteomes" id="UP000800092"/>
    </source>
</evidence>
<dbReference type="GO" id="GO:0071949">
    <property type="term" value="F:FAD binding"/>
    <property type="evidence" value="ECO:0007669"/>
    <property type="project" value="InterPro"/>
</dbReference>
<reference evidence="5" key="1">
    <citation type="journal article" date="2020" name="Stud. Mycol.">
        <title>101 Dothideomycetes genomes: a test case for predicting lifestyles and emergence of pathogens.</title>
        <authorList>
            <person name="Haridas S."/>
            <person name="Albert R."/>
            <person name="Binder M."/>
            <person name="Bloem J."/>
            <person name="Labutti K."/>
            <person name="Salamov A."/>
            <person name="Andreopoulos B."/>
            <person name="Baker S."/>
            <person name="Barry K."/>
            <person name="Bills G."/>
            <person name="Bluhm B."/>
            <person name="Cannon C."/>
            <person name="Castanera R."/>
            <person name="Culley D."/>
            <person name="Daum C."/>
            <person name="Ezra D."/>
            <person name="Gonzalez J."/>
            <person name="Henrissat B."/>
            <person name="Kuo A."/>
            <person name="Liang C."/>
            <person name="Lipzen A."/>
            <person name="Lutzoni F."/>
            <person name="Magnuson J."/>
            <person name="Mondo S."/>
            <person name="Nolan M."/>
            <person name="Ohm R."/>
            <person name="Pangilinan J."/>
            <person name="Park H.-J."/>
            <person name="Ramirez L."/>
            <person name="Alfaro M."/>
            <person name="Sun H."/>
            <person name="Tritt A."/>
            <person name="Yoshinaga Y."/>
            <person name="Zwiers L.-H."/>
            <person name="Turgeon B."/>
            <person name="Goodwin S."/>
            <person name="Spatafora J."/>
            <person name="Crous P."/>
            <person name="Grigoriev I."/>
        </authorList>
    </citation>
    <scope>NUCLEOTIDE SEQUENCE</scope>
    <source>
        <strain evidence="5">Tuck. ex Michener</strain>
    </source>
</reference>
<dbReference type="GO" id="GO:0016491">
    <property type="term" value="F:oxidoreductase activity"/>
    <property type="evidence" value="ECO:0007669"/>
    <property type="project" value="UniProtKB-KW"/>
</dbReference>
<keyword evidence="3" id="KW-0560">Oxidoreductase</keyword>
<dbReference type="InterPro" id="IPR036188">
    <property type="entry name" value="FAD/NAD-bd_sf"/>
</dbReference>
<protein>
    <submittedName>
        <fullName evidence="5">Putative oxidoreductase</fullName>
    </submittedName>
</protein>
<proteinExistence type="predicted"/>
<evidence type="ECO:0000259" key="4">
    <source>
        <dbReference type="Pfam" id="PF01494"/>
    </source>
</evidence>
<dbReference type="Pfam" id="PF01494">
    <property type="entry name" value="FAD_binding_3"/>
    <property type="match status" value="1"/>
</dbReference>
<dbReference type="EMBL" id="ML991826">
    <property type="protein sequence ID" value="KAF2231501.1"/>
    <property type="molecule type" value="Genomic_DNA"/>
</dbReference>
<dbReference type="Proteomes" id="UP000800092">
    <property type="component" value="Unassembled WGS sequence"/>
</dbReference>
<sequence>MSNLRILICGASVAGPTLAYFLAGSGAKVTIVERAPSLRKEGQNIDIRGVGIKVIRRMGVEDDIRKATTGEVGLRFVDERNKIRAEMPAEPGNSNSATSEIEILRGQLAQILVDKSKEKGVEYIFGDYVSTLDQEEHHVRVSFAKSTESKEYDLVIAADGQNSKTRALAFGEKANGCINSLGQYMMYFSMARGDTDSEWARWYNAPGRRCLLIRPDNTGTTRAVFAVISSDPALEQTLEGPIGNQKPIWQELFEDAGWESERALKGLDEAQDCYMQRVAQVKIPSWSCGRVVLAGDAGYCPSPVSGMGTTCALVGSYILAGEIIEHGKDFNAAFQGYEEKFRPFVDKAQKLVPGGPKLLNPETKFGITILNTTLGFMTATGLTKVVGKLAGGAADAFELPDYQNGHS</sequence>
<dbReference type="PANTHER" id="PTHR46865:SF2">
    <property type="entry name" value="MONOOXYGENASE"/>
    <property type="match status" value="1"/>
</dbReference>
<keyword evidence="6" id="KW-1185">Reference proteome</keyword>
<evidence type="ECO:0000313" key="5">
    <source>
        <dbReference type="EMBL" id="KAF2231501.1"/>
    </source>
</evidence>
<accession>A0A6A6H0W2</accession>
<dbReference type="Gene3D" id="3.30.9.10">
    <property type="entry name" value="D-Amino Acid Oxidase, subunit A, domain 2"/>
    <property type="match status" value="1"/>
</dbReference>
<dbReference type="OrthoDB" id="655030at2759"/>
<feature type="domain" description="FAD-binding" evidence="4">
    <location>
        <begin position="5"/>
        <end position="347"/>
    </location>
</feature>
<dbReference type="InterPro" id="IPR051704">
    <property type="entry name" value="FAD_aromatic-hydroxylase"/>
</dbReference>
<name>A0A6A6H0W2_VIRVR</name>
<organism evidence="5 6">
    <name type="scientific">Viridothelium virens</name>
    <name type="common">Speckled blister lichen</name>
    <name type="synonym">Trypethelium virens</name>
    <dbReference type="NCBI Taxonomy" id="1048519"/>
    <lineage>
        <taxon>Eukaryota</taxon>
        <taxon>Fungi</taxon>
        <taxon>Dikarya</taxon>
        <taxon>Ascomycota</taxon>
        <taxon>Pezizomycotina</taxon>
        <taxon>Dothideomycetes</taxon>
        <taxon>Dothideomycetes incertae sedis</taxon>
        <taxon>Trypetheliales</taxon>
        <taxon>Trypetheliaceae</taxon>
        <taxon>Viridothelium</taxon>
    </lineage>
</organism>
<evidence type="ECO:0000256" key="3">
    <source>
        <dbReference type="ARBA" id="ARBA00023002"/>
    </source>
</evidence>
<dbReference type="PRINTS" id="PR00420">
    <property type="entry name" value="RNGMNOXGNASE"/>
</dbReference>
<dbReference type="InterPro" id="IPR002938">
    <property type="entry name" value="FAD-bd"/>
</dbReference>
<dbReference type="Gene3D" id="3.50.50.60">
    <property type="entry name" value="FAD/NAD(P)-binding domain"/>
    <property type="match status" value="1"/>
</dbReference>
<dbReference type="PANTHER" id="PTHR46865">
    <property type="entry name" value="OXIDOREDUCTASE-RELATED"/>
    <property type="match status" value="1"/>
</dbReference>
<dbReference type="SUPFAM" id="SSF51905">
    <property type="entry name" value="FAD/NAD(P)-binding domain"/>
    <property type="match status" value="1"/>
</dbReference>
<gene>
    <name evidence="5" type="ORF">EV356DRAFT_506893</name>
</gene>
<evidence type="ECO:0000256" key="2">
    <source>
        <dbReference type="ARBA" id="ARBA00022827"/>
    </source>
</evidence>
<evidence type="ECO:0000256" key="1">
    <source>
        <dbReference type="ARBA" id="ARBA00022630"/>
    </source>
</evidence>
<dbReference type="AlphaFoldDB" id="A0A6A6H0W2"/>
<keyword evidence="1" id="KW-0285">Flavoprotein</keyword>
<keyword evidence="2" id="KW-0274">FAD</keyword>